<feature type="region of interest" description="Disordered" evidence="1">
    <location>
        <begin position="105"/>
        <end position="124"/>
    </location>
</feature>
<protein>
    <submittedName>
        <fullName evidence="2">Uncharacterized protein</fullName>
    </submittedName>
</protein>
<evidence type="ECO:0000313" key="2">
    <source>
        <dbReference type="EMBL" id="KAK2163728.1"/>
    </source>
</evidence>
<dbReference type="AlphaFoldDB" id="A0AAD9K2H4"/>
<dbReference type="EMBL" id="JAODUO010001448">
    <property type="protein sequence ID" value="KAK2163728.1"/>
    <property type="molecule type" value="Genomic_DNA"/>
</dbReference>
<keyword evidence="3" id="KW-1185">Reference proteome</keyword>
<organism evidence="2 3">
    <name type="scientific">Ridgeia piscesae</name>
    <name type="common">Tubeworm</name>
    <dbReference type="NCBI Taxonomy" id="27915"/>
    <lineage>
        <taxon>Eukaryota</taxon>
        <taxon>Metazoa</taxon>
        <taxon>Spiralia</taxon>
        <taxon>Lophotrochozoa</taxon>
        <taxon>Annelida</taxon>
        <taxon>Polychaeta</taxon>
        <taxon>Sedentaria</taxon>
        <taxon>Canalipalpata</taxon>
        <taxon>Sabellida</taxon>
        <taxon>Siboglinidae</taxon>
        <taxon>Ridgeia</taxon>
    </lineage>
</organism>
<sequence length="124" mass="13549">MEMGFSCQEVSQQLKEKCLGETGSVPDIDRNASKTPKHQLGIVRHLWVLLANVPGQWRGLRMDQSSHLWILLTLPSVTDVLQQQMQLMQAQMSSTQEVVMGMAASSQSVPLAPPEATSPPLPAG</sequence>
<evidence type="ECO:0000313" key="3">
    <source>
        <dbReference type="Proteomes" id="UP001209878"/>
    </source>
</evidence>
<dbReference type="Proteomes" id="UP001209878">
    <property type="component" value="Unassembled WGS sequence"/>
</dbReference>
<feature type="compositionally biased region" description="Pro residues" evidence="1">
    <location>
        <begin position="111"/>
        <end position="124"/>
    </location>
</feature>
<proteinExistence type="predicted"/>
<accession>A0AAD9K2H4</accession>
<evidence type="ECO:0000256" key="1">
    <source>
        <dbReference type="SAM" id="MobiDB-lite"/>
    </source>
</evidence>
<name>A0AAD9K2H4_RIDPI</name>
<comment type="caution">
    <text evidence="2">The sequence shown here is derived from an EMBL/GenBank/DDBJ whole genome shotgun (WGS) entry which is preliminary data.</text>
</comment>
<gene>
    <name evidence="2" type="ORF">NP493_1443g00061</name>
</gene>
<reference evidence="2" key="1">
    <citation type="journal article" date="2023" name="Mol. Biol. Evol.">
        <title>Third-Generation Sequencing Reveals the Adaptive Role of the Epigenome in Three Deep-Sea Polychaetes.</title>
        <authorList>
            <person name="Perez M."/>
            <person name="Aroh O."/>
            <person name="Sun Y."/>
            <person name="Lan Y."/>
            <person name="Juniper S.K."/>
            <person name="Young C.R."/>
            <person name="Angers B."/>
            <person name="Qian P.Y."/>
        </authorList>
    </citation>
    <scope>NUCLEOTIDE SEQUENCE</scope>
    <source>
        <strain evidence="2">R07B-5</strain>
    </source>
</reference>